<keyword evidence="1" id="KW-1133">Transmembrane helix</keyword>
<keyword evidence="1" id="KW-0472">Membrane</keyword>
<dbReference type="AlphaFoldDB" id="A0A3E2BLU7"/>
<feature type="transmembrane region" description="Helical" evidence="1">
    <location>
        <begin position="44"/>
        <end position="65"/>
    </location>
</feature>
<comment type="caution">
    <text evidence="2">The sequence shown here is derived from an EMBL/GenBank/DDBJ whole genome shotgun (WGS) entry which is preliminary data.</text>
</comment>
<organism evidence="2 3">
    <name type="scientific">Candidatus Saccharicenans subterraneus</name>
    <dbReference type="NCBI Taxonomy" id="2508984"/>
    <lineage>
        <taxon>Bacteria</taxon>
        <taxon>Candidatus Aminicenantota</taxon>
        <taxon>Candidatus Aminicenantia</taxon>
        <taxon>Candidatus Aminicenantales</taxon>
        <taxon>Candidatus Saccharicenantaceae</taxon>
        <taxon>Candidatus Saccharicenans</taxon>
    </lineage>
</organism>
<reference evidence="2 3" key="1">
    <citation type="submission" date="2018-08" db="EMBL/GenBank/DDBJ databases">
        <title>Genome analysis of the thermophilic bacterium of the candidate phylum Aminicenantes from deep subsurface aquifer revealed its physiology and ecological role.</title>
        <authorList>
            <person name="Kadnikov V.V."/>
            <person name="Mardanov A.V."/>
            <person name="Beletsky A.V."/>
            <person name="Karnachuk O.V."/>
            <person name="Ravin N.V."/>
        </authorList>
    </citation>
    <scope>NUCLEOTIDE SEQUENCE [LARGE SCALE GENOMIC DNA]</scope>
    <source>
        <strain evidence="2">BY38</strain>
    </source>
</reference>
<name>A0A3E2BLU7_9BACT</name>
<evidence type="ECO:0000256" key="1">
    <source>
        <dbReference type="SAM" id="Phobius"/>
    </source>
</evidence>
<accession>A0A3E2BLU7</accession>
<gene>
    <name evidence="2" type="ORF">OP8BY_0066</name>
</gene>
<keyword evidence="1" id="KW-0812">Transmembrane</keyword>
<dbReference type="Proteomes" id="UP000257323">
    <property type="component" value="Unassembled WGS sequence"/>
</dbReference>
<proteinExistence type="predicted"/>
<protein>
    <submittedName>
        <fullName evidence="2">Uncharacterized protein</fullName>
    </submittedName>
</protein>
<evidence type="ECO:0000313" key="2">
    <source>
        <dbReference type="EMBL" id="RFT15691.1"/>
    </source>
</evidence>
<dbReference type="EMBL" id="QUAH01000007">
    <property type="protein sequence ID" value="RFT15691.1"/>
    <property type="molecule type" value="Genomic_DNA"/>
</dbReference>
<sequence length="71" mass="8330">MNELAILLALIFSPLAALSAYLITYTEYRRHFPDNLQKARRLSLNFAISTMVFFIILIILTFWVIDHFLPK</sequence>
<evidence type="ECO:0000313" key="3">
    <source>
        <dbReference type="Proteomes" id="UP000257323"/>
    </source>
</evidence>